<protein>
    <submittedName>
        <fullName evidence="2">Uncharacterized protein</fullName>
    </submittedName>
</protein>
<reference evidence="3" key="1">
    <citation type="submission" date="2017-06" db="EMBL/GenBank/DDBJ databases">
        <title>Genome analysis of Fimbriiglobus ruber SP5, the first member of the order Planctomycetales with confirmed chitinolytic capability.</title>
        <authorList>
            <person name="Ravin N.V."/>
            <person name="Rakitin A.L."/>
            <person name="Ivanova A.A."/>
            <person name="Beletsky A.V."/>
            <person name="Kulichevskaya I.S."/>
            <person name="Mardanov A.V."/>
            <person name="Dedysh S.N."/>
        </authorList>
    </citation>
    <scope>NUCLEOTIDE SEQUENCE [LARGE SCALE GENOMIC DNA]</scope>
    <source>
        <strain evidence="3">SP5</strain>
    </source>
</reference>
<dbReference type="RefSeq" id="WP_088256038.1">
    <property type="nucleotide sequence ID" value="NZ_NIDE01000007.1"/>
</dbReference>
<dbReference type="AlphaFoldDB" id="A0A225DN25"/>
<proteinExistence type="predicted"/>
<keyword evidence="3" id="KW-1185">Reference proteome</keyword>
<feature type="chain" id="PRO_5012510938" evidence="1">
    <location>
        <begin position="21"/>
        <end position="462"/>
    </location>
</feature>
<keyword evidence="1" id="KW-0732">Signal</keyword>
<feature type="signal peptide" evidence="1">
    <location>
        <begin position="1"/>
        <end position="20"/>
    </location>
</feature>
<evidence type="ECO:0000313" key="2">
    <source>
        <dbReference type="EMBL" id="OWK41084.1"/>
    </source>
</evidence>
<name>A0A225DN25_9BACT</name>
<comment type="caution">
    <text evidence="2">The sequence shown here is derived from an EMBL/GenBank/DDBJ whole genome shotgun (WGS) entry which is preliminary data.</text>
</comment>
<dbReference type="Proteomes" id="UP000214646">
    <property type="component" value="Unassembled WGS sequence"/>
</dbReference>
<gene>
    <name evidence="2" type="ORF">FRUB_04976</name>
</gene>
<evidence type="ECO:0000313" key="3">
    <source>
        <dbReference type="Proteomes" id="UP000214646"/>
    </source>
</evidence>
<accession>A0A225DN25</accession>
<sequence>MGANRFALIALAWGSAAVLARGASPDPASLVLPADQVARARDLVRRLGSDAYRERDRAMLELQKMGRVALPALRAGLEEPDPEVQLRTSLLVPRAEAEDLQAKIDTFLADAAGKYTHDLPAWHRFRTTAGDDEPAKLLFTEIVKKKANYDLLLAVRGIPADLTQGAGALVGGPAGTAADSPPARELARALAARRQDFQTRLAPQWNANGRVQQFVPDVADVALVMIGESLVPDRTLVVNNGGQYPIANFFYQPAGRDALAGNGPHGPAFRRVALHWLDTREGVSGVMQAMNVAQNSNLGPAVVSKLAARLLSVPNANPWTKTYAASVLARSNSREHLGAITHLFNDDTGLPRAGVNVNQPDIQVKDAALAMVLLLTNQSPKDYGFDVLNANNANNEALKYSYTNYRFTTDSKTSAEDKRAAAFVKWRAWEAGLHAACAGGAGAAAAVAAKYPEKKPADAAKP</sequence>
<evidence type="ECO:0000256" key="1">
    <source>
        <dbReference type="SAM" id="SignalP"/>
    </source>
</evidence>
<dbReference type="OrthoDB" id="287300at2"/>
<dbReference type="EMBL" id="NIDE01000007">
    <property type="protein sequence ID" value="OWK41084.1"/>
    <property type="molecule type" value="Genomic_DNA"/>
</dbReference>
<organism evidence="2 3">
    <name type="scientific">Fimbriiglobus ruber</name>
    <dbReference type="NCBI Taxonomy" id="1908690"/>
    <lineage>
        <taxon>Bacteria</taxon>
        <taxon>Pseudomonadati</taxon>
        <taxon>Planctomycetota</taxon>
        <taxon>Planctomycetia</taxon>
        <taxon>Gemmatales</taxon>
        <taxon>Gemmataceae</taxon>
        <taxon>Fimbriiglobus</taxon>
    </lineage>
</organism>